<proteinExistence type="predicted"/>
<dbReference type="AlphaFoldDB" id="A0A915JE76"/>
<dbReference type="WBParaSite" id="nRc.2.0.1.t24110-RA">
    <property type="protein sequence ID" value="nRc.2.0.1.t24110-RA"/>
    <property type="gene ID" value="nRc.2.0.1.g24110"/>
</dbReference>
<reference evidence="2" key="1">
    <citation type="submission" date="2022-11" db="UniProtKB">
        <authorList>
            <consortium name="WormBaseParasite"/>
        </authorList>
    </citation>
    <scope>IDENTIFICATION</scope>
</reference>
<organism evidence="1 2">
    <name type="scientific">Romanomermis culicivorax</name>
    <name type="common">Nematode worm</name>
    <dbReference type="NCBI Taxonomy" id="13658"/>
    <lineage>
        <taxon>Eukaryota</taxon>
        <taxon>Metazoa</taxon>
        <taxon>Ecdysozoa</taxon>
        <taxon>Nematoda</taxon>
        <taxon>Enoplea</taxon>
        <taxon>Dorylaimia</taxon>
        <taxon>Mermithida</taxon>
        <taxon>Mermithoidea</taxon>
        <taxon>Mermithidae</taxon>
        <taxon>Romanomermis</taxon>
    </lineage>
</organism>
<dbReference type="Proteomes" id="UP000887565">
    <property type="component" value="Unplaced"/>
</dbReference>
<sequence>MMKIFMKLDNIAVDFTSLLLHNHHLDFMASLYGVPKNVTNTIRHIILELLRTKLAMHLDTGM</sequence>
<evidence type="ECO:0000313" key="2">
    <source>
        <dbReference type="WBParaSite" id="nRc.2.0.1.t24110-RA"/>
    </source>
</evidence>
<keyword evidence="1" id="KW-1185">Reference proteome</keyword>
<protein>
    <submittedName>
        <fullName evidence="2">Uncharacterized protein</fullName>
    </submittedName>
</protein>
<accession>A0A915JE76</accession>
<evidence type="ECO:0000313" key="1">
    <source>
        <dbReference type="Proteomes" id="UP000887565"/>
    </source>
</evidence>
<name>A0A915JE76_ROMCU</name>